<dbReference type="Gene3D" id="3.40.50.620">
    <property type="entry name" value="HUPs"/>
    <property type="match status" value="2"/>
</dbReference>
<name>A0AAJ6YKJ1_9HYME</name>
<evidence type="ECO:0000256" key="8">
    <source>
        <dbReference type="ARBA" id="ARBA00029936"/>
    </source>
</evidence>
<dbReference type="Pfam" id="PF00133">
    <property type="entry name" value="tRNA-synt_1"/>
    <property type="match status" value="1"/>
</dbReference>
<keyword evidence="3 10" id="KW-0436">Ligase</keyword>
<dbReference type="KEGG" id="csol:105363705"/>
<gene>
    <name evidence="14" type="primary">LOC105363705</name>
</gene>
<evidence type="ECO:0000256" key="7">
    <source>
        <dbReference type="ARBA" id="ARBA00023146"/>
    </source>
</evidence>
<keyword evidence="6 10" id="KW-0648">Protein biosynthesis</keyword>
<dbReference type="AlphaFoldDB" id="A0AAJ6YKJ1"/>
<evidence type="ECO:0000313" key="14">
    <source>
        <dbReference type="RefSeq" id="XP_011499758.1"/>
    </source>
</evidence>
<comment type="catalytic activity">
    <reaction evidence="9">
        <text>tRNA(Val) + L-valine + ATP = L-valyl-tRNA(Val) + AMP + diphosphate</text>
        <dbReference type="Rhea" id="RHEA:10704"/>
        <dbReference type="Rhea" id="RHEA-COMP:9672"/>
        <dbReference type="Rhea" id="RHEA-COMP:9708"/>
        <dbReference type="ChEBI" id="CHEBI:30616"/>
        <dbReference type="ChEBI" id="CHEBI:33019"/>
        <dbReference type="ChEBI" id="CHEBI:57762"/>
        <dbReference type="ChEBI" id="CHEBI:78442"/>
        <dbReference type="ChEBI" id="CHEBI:78537"/>
        <dbReference type="ChEBI" id="CHEBI:456215"/>
        <dbReference type="EC" id="6.1.1.9"/>
    </reaction>
</comment>
<dbReference type="GO" id="GO:0004832">
    <property type="term" value="F:valine-tRNA ligase activity"/>
    <property type="evidence" value="ECO:0007669"/>
    <property type="project" value="UniProtKB-EC"/>
</dbReference>
<dbReference type="InterPro" id="IPR009080">
    <property type="entry name" value="tRNAsynth_Ia_anticodon-bd"/>
</dbReference>
<keyword evidence="7 10" id="KW-0030">Aminoacyl-tRNA synthetase</keyword>
<evidence type="ECO:0000256" key="5">
    <source>
        <dbReference type="ARBA" id="ARBA00022840"/>
    </source>
</evidence>
<feature type="domain" description="Aminoacyl-tRNA synthetase class Ia" evidence="11">
    <location>
        <begin position="41"/>
        <end position="644"/>
    </location>
</feature>
<dbReference type="SUPFAM" id="SSF50677">
    <property type="entry name" value="ValRS/IleRS/LeuRS editing domain"/>
    <property type="match status" value="1"/>
</dbReference>
<dbReference type="InterPro" id="IPR014729">
    <property type="entry name" value="Rossmann-like_a/b/a_fold"/>
</dbReference>
<dbReference type="PANTHER" id="PTHR11946">
    <property type="entry name" value="VALYL-TRNA SYNTHETASES"/>
    <property type="match status" value="1"/>
</dbReference>
<evidence type="ECO:0000259" key="12">
    <source>
        <dbReference type="Pfam" id="PF08264"/>
    </source>
</evidence>
<dbReference type="GO" id="GO:0006438">
    <property type="term" value="P:valyl-tRNA aminoacylation"/>
    <property type="evidence" value="ECO:0007669"/>
    <property type="project" value="InterPro"/>
</dbReference>
<dbReference type="NCBIfam" id="NF004349">
    <property type="entry name" value="PRK05729.1"/>
    <property type="match status" value="1"/>
</dbReference>
<reference evidence="14" key="1">
    <citation type="submission" date="2025-08" db="UniProtKB">
        <authorList>
            <consortium name="RefSeq"/>
        </authorList>
    </citation>
    <scope>IDENTIFICATION</scope>
</reference>
<evidence type="ECO:0000256" key="4">
    <source>
        <dbReference type="ARBA" id="ARBA00022741"/>
    </source>
</evidence>
<comment type="similarity">
    <text evidence="1 10">Belongs to the class-I aminoacyl-tRNA synthetase family.</text>
</comment>
<dbReference type="SUPFAM" id="SSF52374">
    <property type="entry name" value="Nucleotidylyl transferase"/>
    <property type="match status" value="1"/>
</dbReference>
<dbReference type="RefSeq" id="XP_011499758.1">
    <property type="nucleotide sequence ID" value="XM_011501456.1"/>
</dbReference>
<dbReference type="InterPro" id="IPR001412">
    <property type="entry name" value="aa-tRNA-synth_I_CS"/>
</dbReference>
<dbReference type="CDD" id="cd00817">
    <property type="entry name" value="ValRS_core"/>
    <property type="match status" value="1"/>
</dbReference>
<proteinExistence type="inferred from homology"/>
<evidence type="ECO:0000259" key="11">
    <source>
        <dbReference type="Pfam" id="PF00133"/>
    </source>
</evidence>
<sequence>MYIYKARKFVHIKFTRRYTVHPERLNDFPSCYNASDTEQGWYEVWEKNKFFQPQNTNEIYRMILPPPNVTGTLHLGHALTVTVQDILARWYRMKGFPVIWVPGFDHAGIATQAVVEKYLSKTKNIKRNSLTRTEFHTIVNDWKNNKSKKIKNQLKELGASVDWSREYFTMDEHHSKAVKEAFVILNKRQLLYRDKSLVNWSSALGSTLSDIELEFETVTGKVDLSVSGYNNKVTFGQIYEISYDLINSDDKLSVATTRPETLPGDVALAVHPDDERYSQFIGQLVWHPLKKTSLPVIADENVKRDFGTGIVKITPAHDKLDFNIAKKHGLKMIEVINEDGKLTKEAGRFQGLPRFIARENILTELVNLNALKSVKDHPMLIPRCSRTGDIIEQLLREQWFISCKNMASRAFEAVKNGSLKLNPSMYNDIWLDWLNDTNYRDWCVSRQLWWGHQIPAYYYKQNYIKHWVVASSEDEALKHFRTQYGNSVWVQQDSDVLDTWFSSALLPISSFGWPNQTVDLKKYYPLSIMETGHDILIFWVARMVMLGLELTDKLPFNEVLLHGILCDAQEKKMSKSRGNVIFPENVINGVSLQSLNEQVENNFFTGILNIDELKETVAMNTKNYPNGIANCGVDALRFTLCSHNIKERTVTFDITECEQNKFFLNKIWQASKYLLQMTNDYPIVFPQTLTTIDKWILSRLSFMVDSVNNGFDEKAFYKAVSSIKQFMYYEFCDYYLVSF</sequence>
<dbReference type="SUPFAM" id="SSF47323">
    <property type="entry name" value="Anticodon-binding domain of a subclass of class I aminoacyl-tRNA synthetases"/>
    <property type="match status" value="1"/>
</dbReference>
<dbReference type="InterPro" id="IPR013155">
    <property type="entry name" value="M/V/L/I-tRNA-synth_anticd-bd"/>
</dbReference>
<dbReference type="PRINTS" id="PR00986">
    <property type="entry name" value="TRNASYNTHVAL"/>
</dbReference>
<dbReference type="Gene3D" id="1.10.730.10">
    <property type="entry name" value="Isoleucyl-tRNA Synthetase, Domain 1"/>
    <property type="match status" value="1"/>
</dbReference>
<dbReference type="CTD" id="39023"/>
<dbReference type="Proteomes" id="UP000695007">
    <property type="component" value="Unplaced"/>
</dbReference>
<dbReference type="GO" id="GO:0002161">
    <property type="term" value="F:aminoacyl-tRNA deacylase activity"/>
    <property type="evidence" value="ECO:0007669"/>
    <property type="project" value="InterPro"/>
</dbReference>
<dbReference type="EC" id="6.1.1.9" evidence="2"/>
<organism evidence="13 14">
    <name type="scientific">Ceratosolen solmsi marchali</name>
    <dbReference type="NCBI Taxonomy" id="326594"/>
    <lineage>
        <taxon>Eukaryota</taxon>
        <taxon>Metazoa</taxon>
        <taxon>Ecdysozoa</taxon>
        <taxon>Arthropoda</taxon>
        <taxon>Hexapoda</taxon>
        <taxon>Insecta</taxon>
        <taxon>Pterygota</taxon>
        <taxon>Neoptera</taxon>
        <taxon>Endopterygota</taxon>
        <taxon>Hymenoptera</taxon>
        <taxon>Apocrita</taxon>
        <taxon>Proctotrupomorpha</taxon>
        <taxon>Chalcidoidea</taxon>
        <taxon>Agaonidae</taxon>
        <taxon>Agaoninae</taxon>
        <taxon>Ceratosolen</taxon>
    </lineage>
</organism>
<dbReference type="GeneID" id="105363705"/>
<dbReference type="PANTHER" id="PTHR11946:SF109">
    <property type="entry name" value="VALINE--TRNA LIGASE"/>
    <property type="match status" value="1"/>
</dbReference>
<feature type="domain" description="Methionyl/Valyl/Leucyl/Isoleucyl-tRNA synthetase anticodon-binding" evidence="12">
    <location>
        <begin position="693"/>
        <end position="736"/>
    </location>
</feature>
<protein>
    <recommendedName>
        <fullName evidence="2">valine--tRNA ligase</fullName>
        <ecNumber evidence="2">6.1.1.9</ecNumber>
    </recommendedName>
    <alternativeName>
        <fullName evidence="8">Valyl-tRNA synthetase</fullName>
    </alternativeName>
</protein>
<evidence type="ECO:0000256" key="10">
    <source>
        <dbReference type="RuleBase" id="RU363035"/>
    </source>
</evidence>
<dbReference type="InterPro" id="IPR009008">
    <property type="entry name" value="Val/Leu/Ile-tRNA-synth_edit"/>
</dbReference>
<keyword evidence="5 10" id="KW-0067">ATP-binding</keyword>
<keyword evidence="13" id="KW-1185">Reference proteome</keyword>
<dbReference type="InterPro" id="IPR002303">
    <property type="entry name" value="Valyl-tRNA_ligase"/>
</dbReference>
<dbReference type="GO" id="GO:0005829">
    <property type="term" value="C:cytosol"/>
    <property type="evidence" value="ECO:0007669"/>
    <property type="project" value="TreeGrafter"/>
</dbReference>
<accession>A0AAJ6YKJ1</accession>
<evidence type="ECO:0000256" key="2">
    <source>
        <dbReference type="ARBA" id="ARBA00013169"/>
    </source>
</evidence>
<evidence type="ECO:0000256" key="1">
    <source>
        <dbReference type="ARBA" id="ARBA00005594"/>
    </source>
</evidence>
<dbReference type="Gene3D" id="3.90.740.10">
    <property type="entry name" value="Valyl/Leucyl/Isoleucyl-tRNA synthetase, editing domain"/>
    <property type="match status" value="2"/>
</dbReference>
<dbReference type="GO" id="GO:0005524">
    <property type="term" value="F:ATP binding"/>
    <property type="evidence" value="ECO:0007669"/>
    <property type="project" value="UniProtKB-KW"/>
</dbReference>
<keyword evidence="4 10" id="KW-0547">Nucleotide-binding</keyword>
<dbReference type="Pfam" id="PF08264">
    <property type="entry name" value="Anticodon_1"/>
    <property type="match status" value="1"/>
</dbReference>
<dbReference type="PROSITE" id="PS00178">
    <property type="entry name" value="AA_TRNA_LIGASE_I"/>
    <property type="match status" value="1"/>
</dbReference>
<dbReference type="FunFam" id="3.40.50.620:FF:000020">
    <property type="entry name" value="Valine--tRNA ligase, mitochondrial"/>
    <property type="match status" value="1"/>
</dbReference>
<evidence type="ECO:0000256" key="3">
    <source>
        <dbReference type="ARBA" id="ARBA00022598"/>
    </source>
</evidence>
<evidence type="ECO:0000313" key="13">
    <source>
        <dbReference type="Proteomes" id="UP000695007"/>
    </source>
</evidence>
<dbReference type="InterPro" id="IPR002300">
    <property type="entry name" value="aa-tRNA-synth_Ia"/>
</dbReference>
<evidence type="ECO:0000256" key="9">
    <source>
        <dbReference type="ARBA" id="ARBA00047552"/>
    </source>
</evidence>
<evidence type="ECO:0000256" key="6">
    <source>
        <dbReference type="ARBA" id="ARBA00022917"/>
    </source>
</evidence>
<dbReference type="NCBIfam" id="TIGR00422">
    <property type="entry name" value="valS"/>
    <property type="match status" value="1"/>
</dbReference>